<dbReference type="Pfam" id="PF07714">
    <property type="entry name" value="PK_Tyr_Ser-Thr"/>
    <property type="match status" value="1"/>
</dbReference>
<keyword evidence="5 8" id="KW-0829">Tyrosine-protein kinase</keyword>
<dbReference type="PROSITE" id="PS00107">
    <property type="entry name" value="PROTEIN_KINASE_ATP"/>
    <property type="match status" value="1"/>
</dbReference>
<keyword evidence="2 7" id="KW-0547">Nucleotide-binding</keyword>
<dbReference type="EMBL" id="UYYF01005572">
    <property type="protein sequence ID" value="VDN08611.1"/>
    <property type="molecule type" value="Genomic_DNA"/>
</dbReference>
<accession>A0A0N5DCJ2</accession>
<evidence type="ECO:0000256" key="2">
    <source>
        <dbReference type="ARBA" id="ARBA00022741"/>
    </source>
</evidence>
<dbReference type="InterPro" id="IPR000719">
    <property type="entry name" value="Prot_kinase_dom"/>
</dbReference>
<evidence type="ECO:0000256" key="8">
    <source>
        <dbReference type="RuleBase" id="RU362096"/>
    </source>
</evidence>
<dbReference type="PROSITE" id="PS50001">
    <property type="entry name" value="SH2"/>
    <property type="match status" value="1"/>
</dbReference>
<evidence type="ECO:0000256" key="5">
    <source>
        <dbReference type="ARBA" id="ARBA00023137"/>
    </source>
</evidence>
<dbReference type="PROSITE" id="PS50011">
    <property type="entry name" value="PROTEIN_KINASE_DOM"/>
    <property type="match status" value="1"/>
</dbReference>
<reference evidence="11 12" key="2">
    <citation type="submission" date="2018-11" db="EMBL/GenBank/DDBJ databases">
        <authorList>
            <consortium name="Pathogen Informatics"/>
        </authorList>
    </citation>
    <scope>NUCLEOTIDE SEQUENCE [LARGE SCALE GENOMIC DNA]</scope>
</reference>
<dbReference type="Pfam" id="PF23205">
    <property type="entry name" value="DUF7063"/>
    <property type="match status" value="1"/>
</dbReference>
<dbReference type="SMART" id="SM00252">
    <property type="entry name" value="SH2"/>
    <property type="match status" value="1"/>
</dbReference>
<keyword evidence="1 8" id="KW-0808">Transferase</keyword>
<dbReference type="PANTHER" id="PTHR24418">
    <property type="entry name" value="TYROSINE-PROTEIN KINASE"/>
    <property type="match status" value="1"/>
</dbReference>
<evidence type="ECO:0000256" key="7">
    <source>
        <dbReference type="PROSITE-ProRule" id="PRU10141"/>
    </source>
</evidence>
<keyword evidence="6" id="KW-0727">SH2 domain</keyword>
<dbReference type="InterPro" id="IPR036860">
    <property type="entry name" value="SH2_dom_sf"/>
</dbReference>
<dbReference type="WBParaSite" id="TCLT_0001091601-mRNA-1">
    <property type="protein sequence ID" value="TCLT_0001091601-mRNA-1"/>
    <property type="gene ID" value="TCLT_0001091601"/>
</dbReference>
<dbReference type="InterPro" id="IPR001245">
    <property type="entry name" value="Ser-Thr/Tyr_kinase_cat_dom"/>
</dbReference>
<dbReference type="InterPro" id="IPR017441">
    <property type="entry name" value="Protein_kinase_ATP_BS"/>
</dbReference>
<comment type="similarity">
    <text evidence="8">Belongs to the protein kinase superfamily. Tyr protein kinase family.</text>
</comment>
<dbReference type="GO" id="GO:0005524">
    <property type="term" value="F:ATP binding"/>
    <property type="evidence" value="ECO:0007669"/>
    <property type="project" value="UniProtKB-UniRule"/>
</dbReference>
<evidence type="ECO:0000259" key="10">
    <source>
        <dbReference type="PROSITE" id="PS50011"/>
    </source>
</evidence>
<sequence>MNEEYRLPYFHGALLDEDANKLLINEGDFLLQSKCVANRTSKKIVLAVKSGTKILRIDIQKINEKCQIFNRTFVNIEAMISYYKVNRLECTSGEKVRLKRAIAKGKFQLNHSDIKIIKKIGCGAYGTVYKGLLLRNLAPVAVKRIDCYDKTEKGLIDLMKEARVMQLYDHINVVKFFGFIVDRAPYLLVMEYCKVNTEKIY</sequence>
<dbReference type="GO" id="GO:0004715">
    <property type="term" value="F:non-membrane spanning protein tyrosine kinase activity"/>
    <property type="evidence" value="ECO:0007669"/>
    <property type="project" value="UniProtKB-EC"/>
</dbReference>
<dbReference type="InterPro" id="IPR050198">
    <property type="entry name" value="Non-receptor_tyrosine_kinases"/>
</dbReference>
<name>A0A0N5DCJ2_THECL</name>
<reference evidence="13" key="1">
    <citation type="submission" date="2017-02" db="UniProtKB">
        <authorList>
            <consortium name="WormBaseParasite"/>
        </authorList>
    </citation>
    <scope>IDENTIFICATION</scope>
</reference>
<evidence type="ECO:0000256" key="6">
    <source>
        <dbReference type="PROSITE-ProRule" id="PRU00191"/>
    </source>
</evidence>
<evidence type="ECO:0000256" key="4">
    <source>
        <dbReference type="ARBA" id="ARBA00022840"/>
    </source>
</evidence>
<dbReference type="OrthoDB" id="3256376at2759"/>
<evidence type="ECO:0000313" key="11">
    <source>
        <dbReference type="EMBL" id="VDN08611.1"/>
    </source>
</evidence>
<dbReference type="SUPFAM" id="SSF56112">
    <property type="entry name" value="Protein kinase-like (PK-like)"/>
    <property type="match status" value="1"/>
</dbReference>
<dbReference type="OMA" id="FVNIEAM"/>
<evidence type="ECO:0000259" key="9">
    <source>
        <dbReference type="PROSITE" id="PS50001"/>
    </source>
</evidence>
<comment type="catalytic activity">
    <reaction evidence="8">
        <text>L-tyrosyl-[protein] + ATP = O-phospho-L-tyrosyl-[protein] + ADP + H(+)</text>
        <dbReference type="Rhea" id="RHEA:10596"/>
        <dbReference type="Rhea" id="RHEA-COMP:10136"/>
        <dbReference type="Rhea" id="RHEA-COMP:20101"/>
        <dbReference type="ChEBI" id="CHEBI:15378"/>
        <dbReference type="ChEBI" id="CHEBI:30616"/>
        <dbReference type="ChEBI" id="CHEBI:46858"/>
        <dbReference type="ChEBI" id="CHEBI:61978"/>
        <dbReference type="ChEBI" id="CHEBI:456216"/>
        <dbReference type="EC" id="2.7.10.2"/>
    </reaction>
</comment>
<proteinExistence type="inferred from homology"/>
<organism evidence="13">
    <name type="scientific">Thelazia callipaeda</name>
    <name type="common">Oriental eyeworm</name>
    <name type="synonym">Parasitic nematode</name>
    <dbReference type="NCBI Taxonomy" id="103827"/>
    <lineage>
        <taxon>Eukaryota</taxon>
        <taxon>Metazoa</taxon>
        <taxon>Ecdysozoa</taxon>
        <taxon>Nematoda</taxon>
        <taxon>Chromadorea</taxon>
        <taxon>Rhabditida</taxon>
        <taxon>Spirurina</taxon>
        <taxon>Spiruromorpha</taxon>
        <taxon>Thelazioidea</taxon>
        <taxon>Thelaziidae</taxon>
        <taxon>Thelazia</taxon>
    </lineage>
</organism>
<keyword evidence="3 8" id="KW-0418">Kinase</keyword>
<evidence type="ECO:0000256" key="1">
    <source>
        <dbReference type="ARBA" id="ARBA00022679"/>
    </source>
</evidence>
<dbReference type="Gene3D" id="3.30.200.20">
    <property type="entry name" value="Phosphorylase Kinase, domain 1"/>
    <property type="match status" value="1"/>
</dbReference>
<keyword evidence="12" id="KW-1185">Reference proteome</keyword>
<dbReference type="InterPro" id="IPR055491">
    <property type="entry name" value="DUF7063"/>
</dbReference>
<keyword evidence="4 7" id="KW-0067">ATP-binding</keyword>
<dbReference type="SUPFAM" id="SSF55550">
    <property type="entry name" value="SH2 domain"/>
    <property type="match status" value="1"/>
</dbReference>
<feature type="domain" description="Protein kinase" evidence="10">
    <location>
        <begin position="114"/>
        <end position="201"/>
    </location>
</feature>
<evidence type="ECO:0000256" key="3">
    <source>
        <dbReference type="ARBA" id="ARBA00022777"/>
    </source>
</evidence>
<dbReference type="EC" id="2.7.10.2" evidence="8"/>
<dbReference type="CDD" id="cd10361">
    <property type="entry name" value="SH2_Fps_family"/>
    <property type="match status" value="1"/>
</dbReference>
<dbReference type="Gene3D" id="3.30.505.10">
    <property type="entry name" value="SH2 domain"/>
    <property type="match status" value="1"/>
</dbReference>
<dbReference type="InterPro" id="IPR035849">
    <property type="entry name" value="Fes/Fps/Fer_SH2"/>
</dbReference>
<dbReference type="STRING" id="103827.A0A0N5DCJ2"/>
<feature type="binding site" evidence="7">
    <location>
        <position position="143"/>
    </location>
    <ligand>
        <name>ATP</name>
        <dbReference type="ChEBI" id="CHEBI:30616"/>
    </ligand>
</feature>
<evidence type="ECO:0000313" key="13">
    <source>
        <dbReference type="WBParaSite" id="TCLT_0001091601-mRNA-1"/>
    </source>
</evidence>
<dbReference type="AlphaFoldDB" id="A0A0N5DCJ2"/>
<feature type="domain" description="SH2" evidence="9">
    <location>
        <begin position="9"/>
        <end position="102"/>
    </location>
</feature>
<dbReference type="Proteomes" id="UP000276776">
    <property type="component" value="Unassembled WGS sequence"/>
</dbReference>
<gene>
    <name evidence="11" type="ORF">TCLT_LOCUS10893</name>
</gene>
<evidence type="ECO:0000313" key="12">
    <source>
        <dbReference type="Proteomes" id="UP000276776"/>
    </source>
</evidence>
<protein>
    <recommendedName>
        <fullName evidence="8">Tyrosine-protein kinase</fullName>
        <ecNumber evidence="8">2.7.10.2</ecNumber>
    </recommendedName>
</protein>
<dbReference type="InterPro" id="IPR011009">
    <property type="entry name" value="Kinase-like_dom_sf"/>
</dbReference>
<dbReference type="InterPro" id="IPR000980">
    <property type="entry name" value="SH2"/>
</dbReference>